<keyword evidence="4" id="KW-0067">ATP-binding</keyword>
<name>A0A7L2IAQ0_9PICI</name>
<evidence type="ECO:0000256" key="1">
    <source>
        <dbReference type="ARBA" id="ARBA00008874"/>
    </source>
</evidence>
<keyword evidence="6" id="KW-0418">Kinase</keyword>
<evidence type="ECO:0000256" key="3">
    <source>
        <dbReference type="ARBA" id="ARBA00022741"/>
    </source>
</evidence>
<gene>
    <name evidence="6" type="primary">Pak3_2</name>
    <name evidence="6" type="ORF">SEMFRA_R08806</name>
</gene>
<dbReference type="GO" id="GO:0005524">
    <property type="term" value="F:ATP binding"/>
    <property type="evidence" value="ECO:0007669"/>
    <property type="project" value="UniProtKB-KW"/>
</dbReference>
<sequence>SYLVGAELWLVMEYLSGGSLADVVKATRMEEGQTAAVCRECLQALDCLHSSGIIHRDIKGCNVLLGMDGSVKLARYPWSGAALPARGQNKRISYARTPHWMAPEILREEPYSLKEDIWSPGITAVEMAEGESP</sequence>
<keyword evidence="6" id="KW-0808">Transferase</keyword>
<dbReference type="SMART" id="SM00220">
    <property type="entry name" value="S_TKc"/>
    <property type="match status" value="1"/>
</dbReference>
<protein>
    <recommendedName>
        <fullName evidence="2">non-specific serine/threonine protein kinase</fullName>
        <ecNumber evidence="2">2.7.11.1</ecNumber>
    </recommendedName>
</protein>
<dbReference type="PROSITE" id="PS50011">
    <property type="entry name" value="PROTEIN_KINASE_DOM"/>
    <property type="match status" value="1"/>
</dbReference>
<dbReference type="EC" id="2.7.11.1" evidence="2"/>
<dbReference type="PANTHER" id="PTHR45832">
    <property type="entry name" value="SERINE/THREONINE-PROTEIN KINASE SAMKA-RELATED-RELATED"/>
    <property type="match status" value="1"/>
</dbReference>
<evidence type="ECO:0000256" key="4">
    <source>
        <dbReference type="ARBA" id="ARBA00022840"/>
    </source>
</evidence>
<evidence type="ECO:0000256" key="2">
    <source>
        <dbReference type="ARBA" id="ARBA00012513"/>
    </source>
</evidence>
<comment type="similarity">
    <text evidence="1">Belongs to the protein kinase superfamily. STE Ser/Thr protein kinase family. STE20 subfamily.</text>
</comment>
<feature type="domain" description="Protein kinase" evidence="5">
    <location>
        <begin position="1"/>
        <end position="133"/>
    </location>
</feature>
<comment type="caution">
    <text evidence="6">The sequence shown here is derived from an EMBL/GenBank/DDBJ whole genome shotgun (WGS) entry which is preliminary data.</text>
</comment>
<feature type="non-terminal residue" evidence="6">
    <location>
        <position position="133"/>
    </location>
</feature>
<keyword evidence="7" id="KW-1185">Reference proteome</keyword>
<dbReference type="Pfam" id="PF00069">
    <property type="entry name" value="Pkinase"/>
    <property type="match status" value="1"/>
</dbReference>
<accession>A0A7L2IAQ0</accession>
<dbReference type="PROSITE" id="PS00108">
    <property type="entry name" value="PROTEIN_KINASE_ST"/>
    <property type="match status" value="1"/>
</dbReference>
<dbReference type="Proteomes" id="UP000536381">
    <property type="component" value="Unassembled WGS sequence"/>
</dbReference>
<reference evidence="6 7" key="1">
    <citation type="submission" date="2019-09" db="EMBL/GenBank/DDBJ databases">
        <title>Bird 10,000 Genomes (B10K) Project - Family phase.</title>
        <authorList>
            <person name="Zhang G."/>
        </authorList>
    </citation>
    <scope>NUCLEOTIDE SEQUENCE [LARGE SCALE GENOMIC DNA]</scope>
    <source>
        <strain evidence="6">B10K-DU-001-42</strain>
        <tissue evidence="6">Muscle</tissue>
    </source>
</reference>
<keyword evidence="3" id="KW-0547">Nucleotide-binding</keyword>
<evidence type="ECO:0000313" key="7">
    <source>
        <dbReference type="Proteomes" id="UP000536381"/>
    </source>
</evidence>
<dbReference type="SUPFAM" id="SSF56112">
    <property type="entry name" value="Protein kinase-like (PK-like)"/>
    <property type="match status" value="1"/>
</dbReference>
<dbReference type="Gene3D" id="1.10.510.10">
    <property type="entry name" value="Transferase(Phosphotransferase) domain 1"/>
    <property type="match status" value="1"/>
</dbReference>
<evidence type="ECO:0000259" key="5">
    <source>
        <dbReference type="PROSITE" id="PS50011"/>
    </source>
</evidence>
<dbReference type="OrthoDB" id="2914378at2759"/>
<dbReference type="InterPro" id="IPR008271">
    <property type="entry name" value="Ser/Thr_kinase_AS"/>
</dbReference>
<organism evidence="6 7">
    <name type="scientific">Semnornis frantzii</name>
    <dbReference type="NCBI Taxonomy" id="91796"/>
    <lineage>
        <taxon>Eukaryota</taxon>
        <taxon>Metazoa</taxon>
        <taxon>Chordata</taxon>
        <taxon>Craniata</taxon>
        <taxon>Vertebrata</taxon>
        <taxon>Euteleostomi</taxon>
        <taxon>Archelosauria</taxon>
        <taxon>Archosauria</taxon>
        <taxon>Dinosauria</taxon>
        <taxon>Saurischia</taxon>
        <taxon>Theropoda</taxon>
        <taxon>Coelurosauria</taxon>
        <taxon>Aves</taxon>
        <taxon>Neognathae</taxon>
        <taxon>Neoaves</taxon>
        <taxon>Telluraves</taxon>
        <taxon>Coraciimorphae</taxon>
        <taxon>Piciformes</taxon>
        <taxon>Ramphastidae</taxon>
        <taxon>Semnornis</taxon>
    </lineage>
</organism>
<dbReference type="AlphaFoldDB" id="A0A7L2IAQ0"/>
<feature type="non-terminal residue" evidence="6">
    <location>
        <position position="1"/>
    </location>
</feature>
<dbReference type="InterPro" id="IPR000719">
    <property type="entry name" value="Prot_kinase_dom"/>
</dbReference>
<dbReference type="InterPro" id="IPR011009">
    <property type="entry name" value="Kinase-like_dom_sf"/>
</dbReference>
<dbReference type="PANTHER" id="PTHR45832:SF22">
    <property type="entry name" value="SERINE_THREONINE-PROTEIN KINASE SAMKA-RELATED"/>
    <property type="match status" value="1"/>
</dbReference>
<proteinExistence type="inferred from homology"/>
<evidence type="ECO:0000313" key="6">
    <source>
        <dbReference type="EMBL" id="NXR07346.1"/>
    </source>
</evidence>
<dbReference type="EMBL" id="VWYK01021374">
    <property type="protein sequence ID" value="NXR07346.1"/>
    <property type="molecule type" value="Genomic_DNA"/>
</dbReference>
<dbReference type="GO" id="GO:0004674">
    <property type="term" value="F:protein serine/threonine kinase activity"/>
    <property type="evidence" value="ECO:0007669"/>
    <property type="project" value="UniProtKB-EC"/>
</dbReference>
<dbReference type="InterPro" id="IPR051931">
    <property type="entry name" value="PAK3-like"/>
</dbReference>